<protein>
    <submittedName>
        <fullName evidence="2">Uncharacterized protein</fullName>
    </submittedName>
</protein>
<feature type="compositionally biased region" description="Low complexity" evidence="1">
    <location>
        <begin position="182"/>
        <end position="192"/>
    </location>
</feature>
<evidence type="ECO:0000313" key="3">
    <source>
        <dbReference type="Proteomes" id="UP001378592"/>
    </source>
</evidence>
<feature type="compositionally biased region" description="Pro residues" evidence="1">
    <location>
        <begin position="52"/>
        <end position="66"/>
    </location>
</feature>
<sequence>MRRGRARVAVLSSLSAEGSRRQRDVVVRREQLPAPPSAPPSAAAALPAFATPTPPPTPPPSQPPRRIPLRRLPQPPADQNEKQKAQPLRGTVAWEQPKGRSRSATRSKALKAPTTCCKVPKSSASKEESEADEVDGEEDGEAEREIEEEQEQEEEEKKEKEKDDGPSALPSPLPPSPPPGSPSSSGPDAVPATIDGSVRSYDPHRYTVPQEAEPETGHTYDWRRYAAPEDSFSARLVKSWERNGLDHGQAAETQEDSPETTKKIDLDAVSVLSETGFHAANDFDAECEARRGEVLEDDVPPPPPPAPSPTAARPRPPQPPADAAEAAG</sequence>
<comment type="caution">
    <text evidence="2">The sequence shown here is derived from an EMBL/GenBank/DDBJ whole genome shotgun (WGS) entry which is preliminary data.</text>
</comment>
<name>A0AAN9ZG36_9ORTH</name>
<feature type="compositionally biased region" description="Basic and acidic residues" evidence="1">
    <location>
        <begin position="155"/>
        <end position="165"/>
    </location>
</feature>
<dbReference type="Proteomes" id="UP001378592">
    <property type="component" value="Unassembled WGS sequence"/>
</dbReference>
<feature type="compositionally biased region" description="Acidic residues" evidence="1">
    <location>
        <begin position="129"/>
        <end position="154"/>
    </location>
</feature>
<gene>
    <name evidence="2" type="ORF">R5R35_012092</name>
</gene>
<reference evidence="2 3" key="1">
    <citation type="submission" date="2024-03" db="EMBL/GenBank/DDBJ databases">
        <title>The genome assembly and annotation of the cricket Gryllus longicercus Weissman &amp; Gray.</title>
        <authorList>
            <person name="Szrajer S."/>
            <person name="Gray D."/>
            <person name="Ylla G."/>
        </authorList>
    </citation>
    <scope>NUCLEOTIDE SEQUENCE [LARGE SCALE GENOMIC DNA]</scope>
    <source>
        <strain evidence="2">DAG 2021-001</strain>
        <tissue evidence="2">Whole body minus gut</tissue>
    </source>
</reference>
<dbReference type="EMBL" id="JAZDUA010000027">
    <property type="protein sequence ID" value="KAK7872234.1"/>
    <property type="molecule type" value="Genomic_DNA"/>
</dbReference>
<dbReference type="AlphaFoldDB" id="A0AAN9ZG36"/>
<feature type="compositionally biased region" description="Low complexity" evidence="1">
    <location>
        <begin position="40"/>
        <end position="51"/>
    </location>
</feature>
<evidence type="ECO:0000256" key="1">
    <source>
        <dbReference type="SAM" id="MobiDB-lite"/>
    </source>
</evidence>
<feature type="compositionally biased region" description="Basic and acidic residues" evidence="1">
    <location>
        <begin position="18"/>
        <end position="31"/>
    </location>
</feature>
<proteinExistence type="predicted"/>
<evidence type="ECO:0000313" key="2">
    <source>
        <dbReference type="EMBL" id="KAK7872234.1"/>
    </source>
</evidence>
<feature type="compositionally biased region" description="Pro residues" evidence="1">
    <location>
        <begin position="169"/>
        <end position="181"/>
    </location>
</feature>
<feature type="compositionally biased region" description="Pro residues" evidence="1">
    <location>
        <begin position="300"/>
        <end position="320"/>
    </location>
</feature>
<organism evidence="2 3">
    <name type="scientific">Gryllus longicercus</name>
    <dbReference type="NCBI Taxonomy" id="2509291"/>
    <lineage>
        <taxon>Eukaryota</taxon>
        <taxon>Metazoa</taxon>
        <taxon>Ecdysozoa</taxon>
        <taxon>Arthropoda</taxon>
        <taxon>Hexapoda</taxon>
        <taxon>Insecta</taxon>
        <taxon>Pterygota</taxon>
        <taxon>Neoptera</taxon>
        <taxon>Polyneoptera</taxon>
        <taxon>Orthoptera</taxon>
        <taxon>Ensifera</taxon>
        <taxon>Gryllidea</taxon>
        <taxon>Grylloidea</taxon>
        <taxon>Gryllidae</taxon>
        <taxon>Gryllinae</taxon>
        <taxon>Gryllus</taxon>
    </lineage>
</organism>
<dbReference type="PRINTS" id="PR01217">
    <property type="entry name" value="PRICHEXTENSN"/>
</dbReference>
<keyword evidence="3" id="KW-1185">Reference proteome</keyword>
<feature type="region of interest" description="Disordered" evidence="1">
    <location>
        <begin position="282"/>
        <end position="328"/>
    </location>
</feature>
<feature type="region of interest" description="Disordered" evidence="1">
    <location>
        <begin position="1"/>
        <end position="222"/>
    </location>
</feature>
<feature type="compositionally biased region" description="Basic residues" evidence="1">
    <location>
        <begin position="99"/>
        <end position="109"/>
    </location>
</feature>
<accession>A0AAN9ZG36</accession>